<keyword evidence="3" id="KW-0520">NAD</keyword>
<sequence length="481" mass="54082">MTTQTLTRNDVDLTLLQELLERQRRAYLAAPVPDYRSRVQDLQALARMLRDHREALVQAISADYGNRSRQETLFSEIYPVLDGIKDTVKRLKKWMKPRRRHIDLTAFPTSSNRVIPQPLGVVGVIVPWNFPVNLSFAPLTSIFAAGNRAMVKMSNNSGRLAELLQRISGDYFPREKLAFVADSGGVGPVFSSLKFDHLIFTGSTATGRKVMRAAADNLTPVTLELGGKSPAIVAPDFSLDTAAERILFWKLMNAGQICTTVDYLFLPENRLDNFVDKARQLVQKRYPDLQGADYTSVIDDASYRRLWATLDDAREKGATVIDLSGGQGSRDDSLRKFPPHLLLDVSEDMEVMQREIFGPLLPIKTYKSKEAVVDYVNGRDRPLAIYPFTKDKVLRDFYIERIISGGVSVNNCVLHVGQHDIPFGGVGESGMGHYHGYEGFLTFSKLRPVFQQGPLDPLKLLMPPYGKTAQRLMDLMLRMTR</sequence>
<evidence type="ECO:0000313" key="9">
    <source>
        <dbReference type="Proteomes" id="UP001596425"/>
    </source>
</evidence>
<dbReference type="InterPro" id="IPR012394">
    <property type="entry name" value="Aldehyde_DH_NAD(P)"/>
</dbReference>
<dbReference type="PROSITE" id="PS00687">
    <property type="entry name" value="ALDEHYDE_DEHYDR_GLU"/>
    <property type="match status" value="1"/>
</dbReference>
<dbReference type="InterPro" id="IPR016161">
    <property type="entry name" value="Ald_DH/histidinol_DH"/>
</dbReference>
<dbReference type="Gene3D" id="3.40.309.10">
    <property type="entry name" value="Aldehyde Dehydrogenase, Chain A, domain 2"/>
    <property type="match status" value="1"/>
</dbReference>
<dbReference type="EMBL" id="JBHSVR010000001">
    <property type="protein sequence ID" value="MFC6635063.1"/>
    <property type="molecule type" value="Genomic_DNA"/>
</dbReference>
<accession>A0ABW1YRS3</accession>
<dbReference type="GO" id="GO:0050269">
    <property type="term" value="F:coniferyl-aldehyde dehydrogenase [NAD(P)+] activity"/>
    <property type="evidence" value="ECO:0007669"/>
    <property type="project" value="UniProtKB-EC"/>
</dbReference>
<name>A0ABW1YRS3_9GAMM</name>
<dbReference type="PANTHER" id="PTHR43570:SF20">
    <property type="entry name" value="ALDEHYDE DEHYDROGENASE ALDX-RELATED"/>
    <property type="match status" value="1"/>
</dbReference>
<dbReference type="Proteomes" id="UP001596425">
    <property type="component" value="Unassembled WGS sequence"/>
</dbReference>
<proteinExistence type="inferred from homology"/>
<evidence type="ECO:0000256" key="3">
    <source>
        <dbReference type="ARBA" id="ARBA00023027"/>
    </source>
</evidence>
<dbReference type="Gene3D" id="3.40.605.10">
    <property type="entry name" value="Aldehyde Dehydrogenase, Chain A, domain 1"/>
    <property type="match status" value="1"/>
</dbReference>
<dbReference type="InterPro" id="IPR015590">
    <property type="entry name" value="Aldehyde_DH_dom"/>
</dbReference>
<evidence type="ECO:0000256" key="1">
    <source>
        <dbReference type="ARBA" id="ARBA00009986"/>
    </source>
</evidence>
<comment type="similarity">
    <text evidence="1 4 6">Belongs to the aldehyde dehydrogenase family.</text>
</comment>
<dbReference type="InterPro" id="IPR016163">
    <property type="entry name" value="Ald_DH_C"/>
</dbReference>
<evidence type="ECO:0000313" key="8">
    <source>
        <dbReference type="EMBL" id="MFC6635063.1"/>
    </source>
</evidence>
<organism evidence="8 9">
    <name type="scientific">Microbulbifer taiwanensis</name>
    <dbReference type="NCBI Taxonomy" id="986746"/>
    <lineage>
        <taxon>Bacteria</taxon>
        <taxon>Pseudomonadati</taxon>
        <taxon>Pseudomonadota</taxon>
        <taxon>Gammaproteobacteria</taxon>
        <taxon>Cellvibrionales</taxon>
        <taxon>Microbulbiferaceae</taxon>
        <taxon>Microbulbifer</taxon>
    </lineage>
</organism>
<evidence type="ECO:0000256" key="2">
    <source>
        <dbReference type="ARBA" id="ARBA00023002"/>
    </source>
</evidence>
<dbReference type="CDD" id="cd07133">
    <property type="entry name" value="ALDH_CALDH_CalB"/>
    <property type="match status" value="1"/>
</dbReference>
<dbReference type="PANTHER" id="PTHR43570">
    <property type="entry name" value="ALDEHYDE DEHYDROGENASE"/>
    <property type="match status" value="1"/>
</dbReference>
<reference evidence="9" key="1">
    <citation type="journal article" date="2019" name="Int. J. Syst. Evol. Microbiol.">
        <title>The Global Catalogue of Microorganisms (GCM) 10K type strain sequencing project: providing services to taxonomists for standard genome sequencing and annotation.</title>
        <authorList>
            <consortium name="The Broad Institute Genomics Platform"/>
            <consortium name="The Broad Institute Genome Sequencing Center for Infectious Disease"/>
            <person name="Wu L."/>
            <person name="Ma J."/>
        </authorList>
    </citation>
    <scope>NUCLEOTIDE SEQUENCE [LARGE SCALE GENOMIC DNA]</scope>
    <source>
        <strain evidence="9">CGMCC 1.13718</strain>
    </source>
</reference>
<dbReference type="InterPro" id="IPR016162">
    <property type="entry name" value="Ald_DH_N"/>
</dbReference>
<keyword evidence="2 4" id="KW-0560">Oxidoreductase</keyword>
<evidence type="ECO:0000256" key="6">
    <source>
        <dbReference type="RuleBase" id="RU003345"/>
    </source>
</evidence>
<dbReference type="Pfam" id="PF00171">
    <property type="entry name" value="Aldedh"/>
    <property type="match status" value="1"/>
</dbReference>
<dbReference type="RefSeq" id="WP_193193290.1">
    <property type="nucleotide sequence ID" value="NZ_JACZFR010000043.1"/>
</dbReference>
<evidence type="ECO:0000259" key="7">
    <source>
        <dbReference type="Pfam" id="PF00171"/>
    </source>
</evidence>
<evidence type="ECO:0000256" key="4">
    <source>
        <dbReference type="PIRNR" id="PIRNR036492"/>
    </source>
</evidence>
<keyword evidence="9" id="KW-1185">Reference proteome</keyword>
<evidence type="ECO:0000256" key="5">
    <source>
        <dbReference type="PROSITE-ProRule" id="PRU10007"/>
    </source>
</evidence>
<comment type="caution">
    <text evidence="8">The sequence shown here is derived from an EMBL/GenBank/DDBJ whole genome shotgun (WGS) entry which is preliminary data.</text>
</comment>
<gene>
    <name evidence="8" type="ORF">ACFQBM_17370</name>
</gene>
<protein>
    <recommendedName>
        <fullName evidence="4">Aldehyde dehydrogenase</fullName>
    </recommendedName>
</protein>
<feature type="active site" evidence="5">
    <location>
        <position position="224"/>
    </location>
</feature>
<dbReference type="SUPFAM" id="SSF53720">
    <property type="entry name" value="ALDH-like"/>
    <property type="match status" value="1"/>
</dbReference>
<feature type="domain" description="Aldehyde dehydrogenase" evidence="7">
    <location>
        <begin position="36"/>
        <end position="447"/>
    </location>
</feature>
<dbReference type="InterPro" id="IPR029510">
    <property type="entry name" value="Ald_DH_CS_GLU"/>
</dbReference>
<dbReference type="PIRSF" id="PIRSF036492">
    <property type="entry name" value="ALDH"/>
    <property type="match status" value="1"/>
</dbReference>